<evidence type="ECO:0000256" key="1">
    <source>
        <dbReference type="ARBA" id="ARBA00006641"/>
    </source>
</evidence>
<evidence type="ECO:0000256" key="4">
    <source>
        <dbReference type="ARBA" id="ARBA00022801"/>
    </source>
</evidence>
<dbReference type="Proteomes" id="UP001491552">
    <property type="component" value="Unassembled WGS sequence"/>
</dbReference>
<dbReference type="InterPro" id="IPR016125">
    <property type="entry name" value="Peptidase_C15-like"/>
</dbReference>
<dbReference type="InterPro" id="IPR029762">
    <property type="entry name" value="PGP-I_bact-type"/>
</dbReference>
<dbReference type="GO" id="GO:0016920">
    <property type="term" value="F:pyroglutamyl-peptidase activity"/>
    <property type="evidence" value="ECO:0007669"/>
    <property type="project" value="UniProtKB-EC"/>
</dbReference>
<dbReference type="Pfam" id="PF01470">
    <property type="entry name" value="Peptidase_C15"/>
    <property type="match status" value="1"/>
</dbReference>
<feature type="active site" evidence="6">
    <location>
        <position position="142"/>
    </location>
</feature>
<reference evidence="7 8" key="1">
    <citation type="submission" date="2024-03" db="EMBL/GenBank/DDBJ databases">
        <title>Human intestinal bacterial collection.</title>
        <authorList>
            <person name="Pauvert C."/>
            <person name="Hitch T.C.A."/>
            <person name="Clavel T."/>
        </authorList>
    </citation>
    <scope>NUCLEOTIDE SEQUENCE [LARGE SCALE GENOMIC DNA]</scope>
    <source>
        <strain evidence="7 8">CLA-AA-H192</strain>
    </source>
</reference>
<dbReference type="SUPFAM" id="SSF53182">
    <property type="entry name" value="Pyrrolidone carboxyl peptidase (pyroglutamate aminopeptidase)"/>
    <property type="match status" value="1"/>
</dbReference>
<comment type="catalytic activity">
    <reaction evidence="6">
        <text>Release of an N-terminal pyroglutamyl group from a polypeptide, the second amino acid generally not being Pro.</text>
        <dbReference type="EC" id="3.4.19.3"/>
    </reaction>
</comment>
<keyword evidence="4 7" id="KW-0378">Hydrolase</keyword>
<comment type="caution">
    <text evidence="7">The sequence shown here is derived from an EMBL/GenBank/DDBJ whole genome shotgun (WGS) entry which is preliminary data.</text>
</comment>
<dbReference type="NCBIfam" id="TIGR00504">
    <property type="entry name" value="pyro_pdase"/>
    <property type="match status" value="1"/>
</dbReference>
<dbReference type="PROSITE" id="PS01334">
    <property type="entry name" value="PYRASE_CYS"/>
    <property type="match status" value="1"/>
</dbReference>
<keyword evidence="5" id="KW-0788">Thiol protease</keyword>
<dbReference type="NCBIfam" id="NF009676">
    <property type="entry name" value="PRK13197.1"/>
    <property type="match status" value="1"/>
</dbReference>
<dbReference type="PIRSF" id="PIRSF015592">
    <property type="entry name" value="Prld-crbxl_pptds"/>
    <property type="match status" value="1"/>
</dbReference>
<dbReference type="PANTHER" id="PTHR23402:SF1">
    <property type="entry name" value="PYROGLUTAMYL-PEPTIDASE I"/>
    <property type="match status" value="1"/>
</dbReference>
<evidence type="ECO:0000256" key="6">
    <source>
        <dbReference type="PROSITE-ProRule" id="PRU10077"/>
    </source>
</evidence>
<sequence length="195" mass="20590">MKTLLITGFEPFGGETINPAWEAVKALPEQIGGWQLRKLQIPTVFSLAAARTLACAAECRPDAVLCIGQAGTRSAVTPEYVGINLRHARIADNLGNQPQDEPVVPGGPTAYFATVPVRAMTAAIEAQGIPAAVSYTAGTYVCNDLLYTLLHHYAGTPVRAGFIHVPFLPEQAPQGVASMPLAQMIRALEAAVSAL</sequence>
<dbReference type="PRINTS" id="PR00706">
    <property type="entry name" value="PYROGLUPTASE"/>
</dbReference>
<protein>
    <recommendedName>
        <fullName evidence="6">Pyroglutamyl-peptidase I</fullName>
        <ecNumber evidence="6">3.4.19.3</ecNumber>
    </recommendedName>
</protein>
<gene>
    <name evidence="7" type="primary">pcp</name>
    <name evidence="7" type="ORF">WMO66_05015</name>
</gene>
<evidence type="ECO:0000313" key="8">
    <source>
        <dbReference type="Proteomes" id="UP001491552"/>
    </source>
</evidence>
<dbReference type="CDD" id="cd00501">
    <property type="entry name" value="Peptidase_C15"/>
    <property type="match status" value="1"/>
</dbReference>
<keyword evidence="8" id="KW-1185">Reference proteome</keyword>
<comment type="similarity">
    <text evidence="1">Belongs to the peptidase C15 family.</text>
</comment>
<keyword evidence="3" id="KW-0645">Protease</keyword>
<evidence type="ECO:0000313" key="7">
    <source>
        <dbReference type="EMBL" id="MEQ2510611.1"/>
    </source>
</evidence>
<keyword evidence="2" id="KW-0963">Cytoplasm</keyword>
<proteinExistence type="inferred from homology"/>
<dbReference type="InterPro" id="IPR033694">
    <property type="entry name" value="PGPEP1_Cys_AS"/>
</dbReference>
<dbReference type="PANTHER" id="PTHR23402">
    <property type="entry name" value="PROTEASE FAMILY C15 PYROGLUTAMYL-PEPTIDASE I-RELATED"/>
    <property type="match status" value="1"/>
</dbReference>
<accession>A0ABV1G5B6</accession>
<evidence type="ECO:0000256" key="5">
    <source>
        <dbReference type="ARBA" id="ARBA00022807"/>
    </source>
</evidence>
<evidence type="ECO:0000256" key="3">
    <source>
        <dbReference type="ARBA" id="ARBA00022670"/>
    </source>
</evidence>
<evidence type="ECO:0000256" key="2">
    <source>
        <dbReference type="ARBA" id="ARBA00022490"/>
    </source>
</evidence>
<name>A0ABV1G5B6_9FIRM</name>
<dbReference type="RefSeq" id="WP_349135289.1">
    <property type="nucleotide sequence ID" value="NZ_JBBMFF010000175.1"/>
</dbReference>
<dbReference type="EMBL" id="JBBMFF010000175">
    <property type="protein sequence ID" value="MEQ2510611.1"/>
    <property type="molecule type" value="Genomic_DNA"/>
</dbReference>
<dbReference type="Gene3D" id="3.40.630.20">
    <property type="entry name" value="Peptidase C15, pyroglutamyl peptidase I-like"/>
    <property type="match status" value="1"/>
</dbReference>
<dbReference type="EC" id="3.4.19.3" evidence="6"/>
<organism evidence="7 8">
    <name type="scientific">Faecousia intestinalis</name>
    <dbReference type="NCBI Taxonomy" id="3133167"/>
    <lineage>
        <taxon>Bacteria</taxon>
        <taxon>Bacillati</taxon>
        <taxon>Bacillota</taxon>
        <taxon>Clostridia</taxon>
        <taxon>Eubacteriales</taxon>
        <taxon>Oscillospiraceae</taxon>
        <taxon>Faecousia</taxon>
    </lineage>
</organism>
<dbReference type="InterPro" id="IPR036440">
    <property type="entry name" value="Peptidase_C15-like_sf"/>
</dbReference>
<dbReference type="InterPro" id="IPR000816">
    <property type="entry name" value="Peptidase_C15"/>
</dbReference>